<name>A0A8B6EPM1_MYTGA</name>
<keyword evidence="3" id="KW-1185">Reference proteome</keyword>
<comment type="caution">
    <text evidence="2">The sequence shown here is derived from an EMBL/GenBank/DDBJ whole genome shotgun (WGS) entry which is preliminary data.</text>
</comment>
<evidence type="ECO:0000259" key="1">
    <source>
        <dbReference type="Pfam" id="PF18738"/>
    </source>
</evidence>
<feature type="domain" description="DZIP3-like HEPN" evidence="1">
    <location>
        <begin position="49"/>
        <end position="156"/>
    </location>
</feature>
<gene>
    <name evidence="2" type="ORF">MGAL_10B011482</name>
</gene>
<dbReference type="EMBL" id="UYJE01005524">
    <property type="protein sequence ID" value="VDI37978.1"/>
    <property type="molecule type" value="Genomic_DNA"/>
</dbReference>
<evidence type="ECO:0000313" key="2">
    <source>
        <dbReference type="EMBL" id="VDI37978.1"/>
    </source>
</evidence>
<proteinExistence type="predicted"/>
<reference evidence="2" key="1">
    <citation type="submission" date="2018-11" db="EMBL/GenBank/DDBJ databases">
        <authorList>
            <person name="Alioto T."/>
            <person name="Alioto T."/>
        </authorList>
    </citation>
    <scope>NUCLEOTIDE SEQUENCE</scope>
</reference>
<organism evidence="2 3">
    <name type="scientific">Mytilus galloprovincialis</name>
    <name type="common">Mediterranean mussel</name>
    <dbReference type="NCBI Taxonomy" id="29158"/>
    <lineage>
        <taxon>Eukaryota</taxon>
        <taxon>Metazoa</taxon>
        <taxon>Spiralia</taxon>
        <taxon>Lophotrochozoa</taxon>
        <taxon>Mollusca</taxon>
        <taxon>Bivalvia</taxon>
        <taxon>Autobranchia</taxon>
        <taxon>Pteriomorphia</taxon>
        <taxon>Mytilida</taxon>
        <taxon>Mytiloidea</taxon>
        <taxon>Mytilidae</taxon>
        <taxon>Mytilinae</taxon>
        <taxon>Mytilus</taxon>
    </lineage>
</organism>
<dbReference type="AlphaFoldDB" id="A0A8B6EPM1"/>
<evidence type="ECO:0000313" key="3">
    <source>
        <dbReference type="Proteomes" id="UP000596742"/>
    </source>
</evidence>
<protein>
    <recommendedName>
        <fullName evidence="1">DZIP3-like HEPN domain-containing protein</fullName>
    </recommendedName>
</protein>
<dbReference type="InterPro" id="IPR041249">
    <property type="entry name" value="HEPN_DZIP3"/>
</dbReference>
<sequence>MESKNKHVEVDDSMLPISQEEENLARLYLLSRISERAIRALFDTEFDPSCLHDTLKKNYCKLKDLEKNRIINPSQWRLLYPTNSDPQSSKFDVSLMTALLKHLANVSPYDKFPLLTDTSTSADLTRIRYYRNFISHVSMKEEDTINFTEAWDDISCVCIT</sequence>
<accession>A0A8B6EPM1</accession>
<dbReference type="OrthoDB" id="6083162at2759"/>
<dbReference type="Pfam" id="PF18738">
    <property type="entry name" value="HEPN_DZIP3"/>
    <property type="match status" value="1"/>
</dbReference>
<dbReference type="Proteomes" id="UP000596742">
    <property type="component" value="Unassembled WGS sequence"/>
</dbReference>